<name>A0A0K0EC92_STRER</name>
<feature type="transmembrane region" description="Helical" evidence="2">
    <location>
        <begin position="855"/>
        <end position="878"/>
    </location>
</feature>
<accession>A0A0K0EC92</accession>
<dbReference type="Pfam" id="PF12722">
    <property type="entry name" value="Hid1"/>
    <property type="match status" value="1"/>
</dbReference>
<dbReference type="SUPFAM" id="SSF81321">
    <property type="entry name" value="Family A G protein-coupled receptor-like"/>
    <property type="match status" value="1"/>
</dbReference>
<feature type="transmembrane region" description="Helical" evidence="2">
    <location>
        <begin position="771"/>
        <end position="796"/>
    </location>
</feature>
<evidence type="ECO:0000256" key="2">
    <source>
        <dbReference type="SAM" id="Phobius"/>
    </source>
</evidence>
<evidence type="ECO:0000313" key="3">
    <source>
        <dbReference type="WBParaSite" id="SSTP_0000709800.1"/>
    </source>
</evidence>
<feature type="transmembrane region" description="Helical" evidence="2">
    <location>
        <begin position="824"/>
        <end position="843"/>
    </location>
</feature>
<dbReference type="GO" id="GO:0000138">
    <property type="term" value="C:Golgi trans cisterna"/>
    <property type="evidence" value="ECO:0007669"/>
    <property type="project" value="TreeGrafter"/>
</dbReference>
<protein>
    <submittedName>
        <fullName evidence="3">G_PROTEIN_RECEP_F1_2 domain-containing protein</fullName>
    </submittedName>
</protein>
<dbReference type="WBParaSite" id="SSTP_0000709800.1">
    <property type="protein sequence ID" value="SSTP_0000709800.1"/>
    <property type="gene ID" value="SSTP_0000709800"/>
</dbReference>
<keyword evidence="2" id="KW-1133">Transmembrane helix</keyword>
<dbReference type="AlphaFoldDB" id="A0A0K0EC92"/>
<feature type="coiled-coil region" evidence="1">
    <location>
        <begin position="545"/>
        <end position="572"/>
    </location>
</feature>
<dbReference type="CDD" id="cd00637">
    <property type="entry name" value="7tm_classA_rhodopsin-like"/>
    <property type="match status" value="1"/>
</dbReference>
<dbReference type="Gene3D" id="1.20.1070.10">
    <property type="entry name" value="Rhodopsin 7-helix transmembrane proteins"/>
    <property type="match status" value="1"/>
</dbReference>
<organism evidence="3">
    <name type="scientific">Strongyloides stercoralis</name>
    <name type="common">Threadworm</name>
    <dbReference type="NCBI Taxonomy" id="6248"/>
    <lineage>
        <taxon>Eukaryota</taxon>
        <taxon>Metazoa</taxon>
        <taxon>Ecdysozoa</taxon>
        <taxon>Nematoda</taxon>
        <taxon>Chromadorea</taxon>
        <taxon>Rhabditida</taxon>
        <taxon>Tylenchina</taxon>
        <taxon>Panagrolaimomorpha</taxon>
        <taxon>Strongyloidoidea</taxon>
        <taxon>Strongyloididae</taxon>
        <taxon>Strongyloides</taxon>
    </lineage>
</organism>
<dbReference type="STRING" id="6248.A0A0K0EC92"/>
<keyword evidence="2" id="KW-0812">Transmembrane</keyword>
<keyword evidence="1" id="KW-0175">Coiled coil</keyword>
<dbReference type="InterPro" id="IPR026705">
    <property type="entry name" value="Hid-1/Ecm30"/>
</dbReference>
<dbReference type="GO" id="GO:0016020">
    <property type="term" value="C:membrane"/>
    <property type="evidence" value="ECO:0007669"/>
    <property type="project" value="TreeGrafter"/>
</dbReference>
<dbReference type="GO" id="GO:0005797">
    <property type="term" value="C:Golgi medial cisterna"/>
    <property type="evidence" value="ECO:0007669"/>
    <property type="project" value="TreeGrafter"/>
</dbReference>
<dbReference type="PANTHER" id="PTHR21575:SF12">
    <property type="entry name" value="PROTEIN HID1"/>
    <property type="match status" value="1"/>
</dbReference>
<feature type="transmembrane region" description="Helical" evidence="2">
    <location>
        <begin position="681"/>
        <end position="700"/>
    </location>
</feature>
<evidence type="ECO:0000256" key="1">
    <source>
        <dbReference type="SAM" id="Coils"/>
    </source>
</evidence>
<keyword evidence="2" id="KW-0472">Membrane</keyword>
<proteinExistence type="predicted"/>
<reference evidence="3" key="1">
    <citation type="submission" date="2015-08" db="UniProtKB">
        <authorList>
            <consortium name="WormBaseParasite"/>
        </authorList>
    </citation>
    <scope>IDENTIFICATION</scope>
</reference>
<dbReference type="PANTHER" id="PTHR21575">
    <property type="entry name" value="PROTEIN HID1"/>
    <property type="match status" value="1"/>
</dbReference>
<feature type="transmembrane region" description="Helical" evidence="2">
    <location>
        <begin position="721"/>
        <end position="742"/>
    </location>
</feature>
<sequence length="1038" mass="121125">MGNTTSKIDFHTAVAEMISSGNVSSSEKFWNHYTLSPTTFTIKEIFANFNGIDIRKLRDESPSNFSSIVYKAINVITKDTQNISINDHKKILNSIHFLTRIIPFMYECDEWKNFFWTYENETEPSQKPKTIASNLVTALSNLLFVIDFTVKKVNDEECNNIGKPVLDTCEYIWEAGVGFTNKMGINGYHDENRVSILRLLLVCFSEFLYLESTDKNRMRWITSFTSAENKHVLPIFTSLLNIICAYDPSGLGVPYNYLLLSDSREPLVSASLQLLLVSLDNDSSIKDDETGYTDNLFIQYLSRIHREDDFAFMLRGITTLLNNPLQTTYLPNSVKKVNFYQELLVLLWKCCEYNQKFMYYVLKTSDILEILVPILYYINEARTDPAKVSFIHMGIFLILLLSGERNFGVRLNKPYISKLWMDLPSFNGTHADLLIIVFHKLITAGNHRLQGLFDCLLTIIVNVSPYLKSLSMVAANKLLHLTEAFTTPWFLFSSPNNYTLVFLLLDVFNNIIQYQFDGNSNLIYTLIRKRQVFYEFANISSDSVFIKKNIEKKRIKDEKKKAEEKNKETCNTELLINIMSDIERPTKISSENDNKDEEWIPTTEWVDSWKSKIPLQTINRLLQVLVPQVEKICIDKGLTDEKEILKFLQNGTLVGLLPVPHPIVIRKYQANAGTKNWFRTYMWGIIFLLNNDPPICYAFLGMNRCVAIRYYGTKAKFFNRVSIAIISSILTWLIGIITAYFGTFPEPLIGLRSELWSITFKDNINNKRSKFFFYIIVFLNIISLLTQWICSILVLLKIRLVKQKINKNKLNQSSANRFKKQARLTFQFFYPSLLCTISSILFLSKPFLYGIFSNWHLIILHLIWIINHLCNPFIYSYFNERMRFSYREIYHCSYIQYLIQKRKRFTTMGWTGRSNRYVGKSTRNSIKSCRSTRDGNFVRNSLQMQSRDFEQLCEFMMRVNPLYDSSEGWQECSDEENSIDEKEIKNCKKKKKKSELTKKDDFKELQNTGVENRSIVLHLGRDTVEQWVRFAKKADIFK</sequence>